<comment type="caution">
    <text evidence="1">The sequence shown here is derived from an EMBL/GenBank/DDBJ whole genome shotgun (WGS) entry which is preliminary data.</text>
</comment>
<gene>
    <name evidence="1" type="ORF">NPIL_485121</name>
</gene>
<reference evidence="1" key="1">
    <citation type="submission" date="2020-08" db="EMBL/GenBank/DDBJ databases">
        <title>Multicomponent nature underlies the extraordinary mechanical properties of spider dragline silk.</title>
        <authorList>
            <person name="Kono N."/>
            <person name="Nakamura H."/>
            <person name="Mori M."/>
            <person name="Yoshida Y."/>
            <person name="Ohtoshi R."/>
            <person name="Malay A.D."/>
            <person name="Moran D.A.P."/>
            <person name="Tomita M."/>
            <person name="Numata K."/>
            <person name="Arakawa K."/>
        </authorList>
    </citation>
    <scope>NUCLEOTIDE SEQUENCE</scope>
</reference>
<dbReference type="Proteomes" id="UP000887013">
    <property type="component" value="Unassembled WGS sequence"/>
</dbReference>
<keyword evidence="2" id="KW-1185">Reference proteome</keyword>
<evidence type="ECO:0000313" key="1">
    <source>
        <dbReference type="EMBL" id="GFT71979.1"/>
    </source>
</evidence>
<evidence type="ECO:0000313" key="2">
    <source>
        <dbReference type="Proteomes" id="UP000887013"/>
    </source>
</evidence>
<proteinExistence type="predicted"/>
<accession>A0A8X6PJL8</accession>
<dbReference type="AlphaFoldDB" id="A0A8X6PJL8"/>
<name>A0A8X6PJL8_NEPPI</name>
<sequence>MGDIKGVDRLLSGEISLSESTDHSCVATSSLLRLLSTFLPFSNDHLLTLSRTSHTDTVRGEEKKMARWMKLEGFGTNQMIASDVSCLNVGMI</sequence>
<organism evidence="1 2">
    <name type="scientific">Nephila pilipes</name>
    <name type="common">Giant wood spider</name>
    <name type="synonym">Nephila maculata</name>
    <dbReference type="NCBI Taxonomy" id="299642"/>
    <lineage>
        <taxon>Eukaryota</taxon>
        <taxon>Metazoa</taxon>
        <taxon>Ecdysozoa</taxon>
        <taxon>Arthropoda</taxon>
        <taxon>Chelicerata</taxon>
        <taxon>Arachnida</taxon>
        <taxon>Araneae</taxon>
        <taxon>Araneomorphae</taxon>
        <taxon>Entelegynae</taxon>
        <taxon>Araneoidea</taxon>
        <taxon>Nephilidae</taxon>
        <taxon>Nephila</taxon>
    </lineage>
</organism>
<protein>
    <submittedName>
        <fullName evidence="1">Uncharacterized protein</fullName>
    </submittedName>
</protein>
<dbReference type="EMBL" id="BMAW01021231">
    <property type="protein sequence ID" value="GFT71979.1"/>
    <property type="molecule type" value="Genomic_DNA"/>
</dbReference>